<comment type="caution">
    <text evidence="3">The sequence shown here is derived from an EMBL/GenBank/DDBJ whole genome shotgun (WGS) entry which is preliminary data.</text>
</comment>
<dbReference type="Gene3D" id="3.90.640.20">
    <property type="entry name" value="Heat-shock cognate protein, ATPase"/>
    <property type="match status" value="1"/>
</dbReference>
<gene>
    <name evidence="3" type="ORF">B1202_05840</name>
</gene>
<organism evidence="3 4">
    <name type="scientific">Acinetobacter amyesii</name>
    <dbReference type="NCBI Taxonomy" id="2942470"/>
    <lineage>
        <taxon>Bacteria</taxon>
        <taxon>Pseudomonadati</taxon>
        <taxon>Pseudomonadota</taxon>
        <taxon>Gammaproteobacteria</taxon>
        <taxon>Moraxellales</taxon>
        <taxon>Moraxellaceae</taxon>
        <taxon>Acinetobacter</taxon>
    </lineage>
</organism>
<dbReference type="PROSITE" id="PS51257">
    <property type="entry name" value="PROKAR_LIPOPROTEIN"/>
    <property type="match status" value="1"/>
</dbReference>
<feature type="signal peptide" evidence="1">
    <location>
        <begin position="1"/>
        <end position="27"/>
    </location>
</feature>
<accession>A0A1T1H3N8</accession>
<dbReference type="InterPro" id="IPR037126">
    <property type="entry name" value="PdaC/RsiV-like_sf"/>
</dbReference>
<dbReference type="AlphaFoldDB" id="A0A1T1H3N8"/>
<sequence>MVQKNKIWASSILAVSVAFTACQPQQAEPEKKPDQAKTEQPDLSAKLIGDAEKLQLNLPECDGGVCPEISVERLNSNQAFIDEFIDAEILKQLGEILSVSPLEDKTLSKDAPAASEVPAASEAKSALAKVETPKLKLEKATQPYMQAFLNLDKELKSLSANQQISLMIKPKILNAEKPLATVVLNTSSYLGGAHGSSAQQYYNFDLSTQKLVQLNDILLPNQRAELEKRGYEVFKIWVKDAKLADNIQEYEQIWKFKLSDNFYLSQQGLILQYAEYEIGPYVVGLPRLTIPYDQLQSVLKKQYLPPVETAEASAAKAN</sequence>
<evidence type="ECO:0000313" key="3">
    <source>
        <dbReference type="EMBL" id="OOV84488.1"/>
    </source>
</evidence>
<dbReference type="InterPro" id="IPR021729">
    <property type="entry name" value="DUF3298"/>
</dbReference>
<dbReference type="EMBL" id="MVKX01000003">
    <property type="protein sequence ID" value="OOV84488.1"/>
    <property type="molecule type" value="Genomic_DNA"/>
</dbReference>
<evidence type="ECO:0000256" key="1">
    <source>
        <dbReference type="SAM" id="SignalP"/>
    </source>
</evidence>
<protein>
    <recommendedName>
        <fullName evidence="2">DUF3298 domain-containing protein</fullName>
    </recommendedName>
</protein>
<keyword evidence="4" id="KW-1185">Reference proteome</keyword>
<dbReference type="Pfam" id="PF11738">
    <property type="entry name" value="DUF3298"/>
    <property type="match status" value="1"/>
</dbReference>
<dbReference type="RefSeq" id="WP_078189644.1">
    <property type="nucleotide sequence ID" value="NZ_JAMCOZ010000006.1"/>
</dbReference>
<proteinExistence type="predicted"/>
<keyword evidence="1" id="KW-0732">Signal</keyword>
<name>A0A1T1H3N8_9GAMM</name>
<feature type="domain" description="DUF3298" evidence="2">
    <location>
        <begin position="223"/>
        <end position="293"/>
    </location>
</feature>
<evidence type="ECO:0000259" key="2">
    <source>
        <dbReference type="Pfam" id="PF11738"/>
    </source>
</evidence>
<dbReference type="Proteomes" id="UP000191160">
    <property type="component" value="Unassembled WGS sequence"/>
</dbReference>
<feature type="chain" id="PRO_5012865732" description="DUF3298 domain-containing protein" evidence="1">
    <location>
        <begin position="28"/>
        <end position="318"/>
    </location>
</feature>
<dbReference type="Gene3D" id="3.30.565.40">
    <property type="entry name" value="Fervidobacterium nodosum Rt17-B1 like"/>
    <property type="match status" value="1"/>
</dbReference>
<reference evidence="3 4" key="1">
    <citation type="submission" date="2017-02" db="EMBL/GenBank/DDBJ databases">
        <title>Acinetobacter sp. ANC 4945, whole genome shotgun sequencing project.</title>
        <authorList>
            <person name="Radolfova-Krizova L."/>
            <person name="Al Atrouni A."/>
            <person name="Nemec A."/>
        </authorList>
    </citation>
    <scope>NUCLEOTIDE SEQUENCE [LARGE SCALE GENOMIC DNA]</scope>
    <source>
        <strain evidence="3 4">ANC 4945</strain>
    </source>
</reference>
<evidence type="ECO:0000313" key="4">
    <source>
        <dbReference type="Proteomes" id="UP000191160"/>
    </source>
</evidence>